<name>A0A8X8Y7T7_SALSN</name>
<dbReference type="OrthoDB" id="1748457at2759"/>
<reference evidence="3" key="1">
    <citation type="submission" date="2018-01" db="EMBL/GenBank/DDBJ databases">
        <authorList>
            <person name="Mao J.F."/>
        </authorList>
    </citation>
    <scope>NUCLEOTIDE SEQUENCE</scope>
    <source>
        <strain evidence="3">Huo1</strain>
        <tissue evidence="3">Leaf</tissue>
    </source>
</reference>
<protein>
    <recommendedName>
        <fullName evidence="2">Myb/SANT-like domain-containing protein</fullName>
    </recommendedName>
</protein>
<organism evidence="3">
    <name type="scientific">Salvia splendens</name>
    <name type="common">Scarlet sage</name>
    <dbReference type="NCBI Taxonomy" id="180675"/>
    <lineage>
        <taxon>Eukaryota</taxon>
        <taxon>Viridiplantae</taxon>
        <taxon>Streptophyta</taxon>
        <taxon>Embryophyta</taxon>
        <taxon>Tracheophyta</taxon>
        <taxon>Spermatophyta</taxon>
        <taxon>Magnoliopsida</taxon>
        <taxon>eudicotyledons</taxon>
        <taxon>Gunneridae</taxon>
        <taxon>Pentapetalae</taxon>
        <taxon>asterids</taxon>
        <taxon>lamiids</taxon>
        <taxon>Lamiales</taxon>
        <taxon>Lamiaceae</taxon>
        <taxon>Nepetoideae</taxon>
        <taxon>Mentheae</taxon>
        <taxon>Salviinae</taxon>
        <taxon>Salvia</taxon>
        <taxon>Salvia subgen. Calosphace</taxon>
        <taxon>core Calosphace</taxon>
    </lineage>
</organism>
<evidence type="ECO:0000256" key="1">
    <source>
        <dbReference type="SAM" id="MobiDB-lite"/>
    </source>
</evidence>
<proteinExistence type="predicted"/>
<evidence type="ECO:0000313" key="4">
    <source>
        <dbReference type="Proteomes" id="UP000298416"/>
    </source>
</evidence>
<dbReference type="PANTHER" id="PTHR46250">
    <property type="entry name" value="MYB/SANT-LIKE DNA-BINDING DOMAIN PROTEIN-RELATED"/>
    <property type="match status" value="1"/>
</dbReference>
<keyword evidence="4" id="KW-1185">Reference proteome</keyword>
<dbReference type="Proteomes" id="UP000298416">
    <property type="component" value="Unassembled WGS sequence"/>
</dbReference>
<feature type="region of interest" description="Disordered" evidence="1">
    <location>
        <begin position="170"/>
        <end position="237"/>
    </location>
</feature>
<evidence type="ECO:0000259" key="2">
    <source>
        <dbReference type="Pfam" id="PF12776"/>
    </source>
</evidence>
<dbReference type="EMBL" id="PNBA02000004">
    <property type="protein sequence ID" value="KAG6427493.1"/>
    <property type="molecule type" value="Genomic_DNA"/>
</dbReference>
<sequence length="327" mass="36898">MSTAKRPCRATVIGSVTAAVNEPGSRKFRKGDRSRRMWTLQEEEILAIILADLVAQGWKSDNGFRAGYLRIIEDAIRAEFPKSDLKGTPHITSKIQAWKKSYNSLRRILGRTGVGLNDYKIDCDDEQWEQIVAADKNAKFMRHKSWPFWETWKCIFGEDRACGGGAEELDTAAEETRPQEPVRSQCNENDYRPPLDDVPTEANSPVEEQANSPDHGSGNDEQQTYATKTRPLKRKNGSSDDALMEFLGNLHAETNSRLEAIAARIGYEFDLGKARQAVFDKLGTVDGLTLDERYELCDILSDKSQRLEVFMGMPANARLGYVKRFLK</sequence>
<comment type="caution">
    <text evidence="3">The sequence shown here is derived from an EMBL/GenBank/DDBJ whole genome shotgun (WGS) entry which is preliminary data.</text>
</comment>
<dbReference type="PANTHER" id="PTHR46250:SF15">
    <property type="entry name" value="OS01G0523800 PROTEIN"/>
    <property type="match status" value="1"/>
</dbReference>
<feature type="compositionally biased region" description="Polar residues" evidence="1">
    <location>
        <begin position="209"/>
        <end position="227"/>
    </location>
</feature>
<feature type="domain" description="Myb/SANT-like" evidence="2">
    <location>
        <begin position="37"/>
        <end position="130"/>
    </location>
</feature>
<evidence type="ECO:0000313" key="3">
    <source>
        <dbReference type="EMBL" id="KAG6427493.1"/>
    </source>
</evidence>
<gene>
    <name evidence="3" type="ORF">SASPL_111739</name>
</gene>
<reference evidence="3" key="2">
    <citation type="submission" date="2020-08" db="EMBL/GenBank/DDBJ databases">
        <title>Plant Genome Project.</title>
        <authorList>
            <person name="Zhang R.-G."/>
        </authorList>
    </citation>
    <scope>NUCLEOTIDE SEQUENCE</scope>
    <source>
        <strain evidence="3">Huo1</strain>
        <tissue evidence="3">Leaf</tissue>
    </source>
</reference>
<dbReference type="InterPro" id="IPR024752">
    <property type="entry name" value="Myb/SANT-like_dom"/>
</dbReference>
<dbReference type="AlphaFoldDB" id="A0A8X8Y7T7"/>
<dbReference type="Pfam" id="PF12776">
    <property type="entry name" value="Myb_DNA-bind_3"/>
    <property type="match status" value="1"/>
</dbReference>
<accession>A0A8X8Y7T7</accession>